<dbReference type="AlphaFoldDB" id="A0A7J6XXZ8"/>
<evidence type="ECO:0000313" key="3">
    <source>
        <dbReference type="EMBL" id="KAF5219299.1"/>
    </source>
</evidence>
<dbReference type="VEuPathDB" id="TriTrypDB:BCY84_21411"/>
<comment type="caution">
    <text evidence="3">The sequence shown here is derived from an EMBL/GenBank/DDBJ whole genome shotgun (WGS) entry which is preliminary data.</text>
</comment>
<gene>
    <name evidence="3" type="ORF">ECC02_007725</name>
</gene>
<feature type="region of interest" description="Disordered" evidence="1">
    <location>
        <begin position="138"/>
        <end position="241"/>
    </location>
</feature>
<accession>A0A7J6XXZ8</accession>
<protein>
    <submittedName>
        <fullName evidence="3">Mucin-associated surface protein (MASP) subgroup S113</fullName>
    </submittedName>
</protein>
<evidence type="ECO:0000256" key="1">
    <source>
        <dbReference type="SAM" id="MobiDB-lite"/>
    </source>
</evidence>
<feature type="signal peptide" evidence="2">
    <location>
        <begin position="1"/>
        <end position="34"/>
    </location>
</feature>
<proteinExistence type="predicted"/>
<keyword evidence="2" id="KW-0732">Signal</keyword>
<feature type="chain" id="PRO_5029567053" evidence="2">
    <location>
        <begin position="35"/>
        <end position="260"/>
    </location>
</feature>
<feature type="compositionally biased region" description="Basic and acidic residues" evidence="1">
    <location>
        <begin position="198"/>
        <end position="223"/>
    </location>
</feature>
<feature type="compositionally biased region" description="Polar residues" evidence="1">
    <location>
        <begin position="160"/>
        <end position="180"/>
    </location>
</feature>
<feature type="compositionally biased region" description="Polar residues" evidence="1">
    <location>
        <begin position="225"/>
        <end position="241"/>
    </location>
</feature>
<evidence type="ECO:0000256" key="2">
    <source>
        <dbReference type="SAM" id="SignalP"/>
    </source>
</evidence>
<sequence>MQVTGVMAMMTGRVLLVCALCVLWCDVVVPAAYGLVSDRSVVEEDMVLTWYPVFNETCRNKSTKEGMLDELAMKNCMRTAMKDVCEAYYIEKSTKSHEPEADRICKKYAGDTEEVVQPSISQTKESPDAEIQVAAATPETPKGGAAGMESTPGAPAGDSPANTTEGPESTSAATDTSINEAQKGGEVAMPKNAPESDYAGKGEGEQGEEKHSNTKETPAKAETMKNITTTAESDSSTAVSHTTSSLLLLLLVLRLLLLLR</sequence>
<reference evidence="3 4" key="1">
    <citation type="journal article" date="2019" name="Genome Biol. Evol.">
        <title>Nanopore Sequencing Significantly Improves Genome Assembly of the Protozoan Parasite Trypanosoma cruzi.</title>
        <authorList>
            <person name="Diaz-Viraque F."/>
            <person name="Pita S."/>
            <person name="Greif G."/>
            <person name="de Souza R.C.M."/>
            <person name="Iraola G."/>
            <person name="Robello C."/>
        </authorList>
    </citation>
    <scope>NUCLEOTIDE SEQUENCE [LARGE SCALE GENOMIC DNA]</scope>
    <source>
        <strain evidence="3 4">Berenice</strain>
    </source>
</reference>
<dbReference type="EMBL" id="JABDHM010000073">
    <property type="protein sequence ID" value="KAF5219299.1"/>
    <property type="molecule type" value="Genomic_DNA"/>
</dbReference>
<evidence type="ECO:0000313" key="4">
    <source>
        <dbReference type="Proteomes" id="UP000583944"/>
    </source>
</evidence>
<name>A0A7J6XXZ8_TRYCR</name>
<organism evidence="3 4">
    <name type="scientific">Trypanosoma cruzi</name>
    <dbReference type="NCBI Taxonomy" id="5693"/>
    <lineage>
        <taxon>Eukaryota</taxon>
        <taxon>Discoba</taxon>
        <taxon>Euglenozoa</taxon>
        <taxon>Kinetoplastea</taxon>
        <taxon>Metakinetoplastina</taxon>
        <taxon>Trypanosomatida</taxon>
        <taxon>Trypanosomatidae</taxon>
        <taxon>Trypanosoma</taxon>
        <taxon>Schizotrypanum</taxon>
    </lineage>
</organism>
<dbReference type="Proteomes" id="UP000583944">
    <property type="component" value="Unassembled WGS sequence"/>
</dbReference>
<dbReference type="VEuPathDB" id="TriTrypDB:ECC02_007725"/>